<organism evidence="1 2">
    <name type="scientific">Burkholderia aenigmatica</name>
    <dbReference type="NCBI Taxonomy" id="2015348"/>
    <lineage>
        <taxon>Bacteria</taxon>
        <taxon>Pseudomonadati</taxon>
        <taxon>Pseudomonadota</taxon>
        <taxon>Betaproteobacteria</taxon>
        <taxon>Burkholderiales</taxon>
        <taxon>Burkholderiaceae</taxon>
        <taxon>Burkholderia</taxon>
        <taxon>Burkholderia cepacia complex</taxon>
    </lineage>
</organism>
<dbReference type="OrthoDB" id="9010498at2"/>
<sequence length="155" mass="17615">MEVRNRWLRRMTSAGMAVSVLGLTGCGCWPFSESTTYETVWKSQTFAAKFKNRDQEGDRCRDAVYTRHLNEAIAACKSGEYEKIRNVITGEPVKLSLAKATCEEAQDELDHGLPTALDQRIFNLKPLPDEYEACMADSGFKREQVEKKACYVKFM</sequence>
<protein>
    <recommendedName>
        <fullName evidence="3">Lipoprotein</fullName>
    </recommendedName>
</protein>
<name>A0A228I3C1_9BURK</name>
<dbReference type="PROSITE" id="PS51257">
    <property type="entry name" value="PROKAR_LIPOPROTEIN"/>
    <property type="match status" value="1"/>
</dbReference>
<comment type="caution">
    <text evidence="1">The sequence shown here is derived from an EMBL/GenBank/DDBJ whole genome shotgun (WGS) entry which is preliminary data.</text>
</comment>
<proteinExistence type="predicted"/>
<reference evidence="1 2" key="2">
    <citation type="submission" date="2017-08" db="EMBL/GenBank/DDBJ databases">
        <title>WGS of novel Burkholderia cepaca complex species.</title>
        <authorList>
            <person name="Lipuma J."/>
            <person name="Spilker T."/>
        </authorList>
    </citation>
    <scope>NUCLEOTIDE SEQUENCE [LARGE SCALE GENOMIC DNA]</scope>
    <source>
        <strain evidence="1 2">AU17325</strain>
    </source>
</reference>
<accession>A0A228I3C1</accession>
<evidence type="ECO:0008006" key="3">
    <source>
        <dbReference type="Google" id="ProtNLM"/>
    </source>
</evidence>
<dbReference type="EMBL" id="NKFA01000020">
    <property type="protein sequence ID" value="OXI36886.1"/>
    <property type="molecule type" value="Genomic_DNA"/>
</dbReference>
<dbReference type="Proteomes" id="UP000214600">
    <property type="component" value="Unassembled WGS sequence"/>
</dbReference>
<dbReference type="AlphaFoldDB" id="A0A228I3C1"/>
<evidence type="ECO:0000313" key="2">
    <source>
        <dbReference type="Proteomes" id="UP000214600"/>
    </source>
</evidence>
<reference evidence="2" key="1">
    <citation type="submission" date="2017-06" db="EMBL/GenBank/DDBJ databases">
        <authorList>
            <person name="LiPuma J."/>
            <person name="Spilker T."/>
        </authorList>
    </citation>
    <scope>NUCLEOTIDE SEQUENCE [LARGE SCALE GENOMIC DNA]</scope>
    <source>
        <strain evidence="2">AU17325</strain>
    </source>
</reference>
<evidence type="ECO:0000313" key="1">
    <source>
        <dbReference type="EMBL" id="OXI36886.1"/>
    </source>
</evidence>
<gene>
    <name evidence="1" type="ORF">CFB84_33405</name>
</gene>